<gene>
    <name evidence="2" type="ORF">GCM10007977_098340</name>
</gene>
<accession>A0A917UE56</accession>
<evidence type="ECO:0000256" key="1">
    <source>
        <dbReference type="SAM" id="MobiDB-lite"/>
    </source>
</evidence>
<feature type="region of interest" description="Disordered" evidence="1">
    <location>
        <begin position="56"/>
        <end position="103"/>
    </location>
</feature>
<proteinExistence type="predicted"/>
<dbReference type="RefSeq" id="WP_229837031.1">
    <property type="nucleotide sequence ID" value="NZ_BMPI01000086.1"/>
</dbReference>
<keyword evidence="3" id="KW-1185">Reference proteome</keyword>
<sequence>MYAYAGFPRSLNALGTFMTLLDQRRADGITDLAGDEPKPLLADIDILVRGTANQTQLSGAPVPAPCSSARPRSTGFSKRTCSATSSAATTSTGKAARSPLSPP</sequence>
<protein>
    <submittedName>
        <fullName evidence="2">Uncharacterized protein</fullName>
    </submittedName>
</protein>
<feature type="compositionally biased region" description="Low complexity" evidence="1">
    <location>
        <begin position="77"/>
        <end position="103"/>
    </location>
</feature>
<reference evidence="2" key="2">
    <citation type="submission" date="2020-09" db="EMBL/GenBank/DDBJ databases">
        <authorList>
            <person name="Sun Q."/>
            <person name="Ohkuma M."/>
        </authorList>
    </citation>
    <scope>NUCLEOTIDE SEQUENCE</scope>
    <source>
        <strain evidence="2">JCM 19831</strain>
    </source>
</reference>
<dbReference type="Proteomes" id="UP000642070">
    <property type="component" value="Unassembled WGS sequence"/>
</dbReference>
<name>A0A917UE56_9ACTN</name>
<reference evidence="2" key="1">
    <citation type="journal article" date="2014" name="Int. J. Syst. Evol. Microbiol.">
        <title>Complete genome sequence of Corynebacterium casei LMG S-19264T (=DSM 44701T), isolated from a smear-ripened cheese.</title>
        <authorList>
            <consortium name="US DOE Joint Genome Institute (JGI-PGF)"/>
            <person name="Walter F."/>
            <person name="Albersmeier A."/>
            <person name="Kalinowski J."/>
            <person name="Ruckert C."/>
        </authorList>
    </citation>
    <scope>NUCLEOTIDE SEQUENCE</scope>
    <source>
        <strain evidence="2">JCM 19831</strain>
    </source>
</reference>
<organism evidence="2 3">
    <name type="scientific">Dactylosporangium sucinum</name>
    <dbReference type="NCBI Taxonomy" id="1424081"/>
    <lineage>
        <taxon>Bacteria</taxon>
        <taxon>Bacillati</taxon>
        <taxon>Actinomycetota</taxon>
        <taxon>Actinomycetes</taxon>
        <taxon>Micromonosporales</taxon>
        <taxon>Micromonosporaceae</taxon>
        <taxon>Dactylosporangium</taxon>
    </lineage>
</organism>
<evidence type="ECO:0000313" key="3">
    <source>
        <dbReference type="Proteomes" id="UP000642070"/>
    </source>
</evidence>
<dbReference type="AlphaFoldDB" id="A0A917UE56"/>
<dbReference type="EMBL" id="BMPI01000086">
    <property type="protein sequence ID" value="GGM81270.1"/>
    <property type="molecule type" value="Genomic_DNA"/>
</dbReference>
<comment type="caution">
    <text evidence="2">The sequence shown here is derived from an EMBL/GenBank/DDBJ whole genome shotgun (WGS) entry which is preliminary data.</text>
</comment>
<evidence type="ECO:0000313" key="2">
    <source>
        <dbReference type="EMBL" id="GGM81270.1"/>
    </source>
</evidence>